<dbReference type="PANTHER" id="PTHR30537">
    <property type="entry name" value="HTH-TYPE TRANSCRIPTIONAL REGULATOR"/>
    <property type="match status" value="1"/>
</dbReference>
<sequence length="317" mass="34640">MSTEPGLLPEMLVFAKVVELRSFAAASRQLDLTTSAVSRSVGRLEAHWGVQLLHRTTRSLSLTELGAEVYAACSQLAQTASDIHAIAGHYSGVPRGTVRLTAPTIFGEIWLSAQLPALRRQWPELEIAVSLSDQMQDLAQQGLDLAIRLTRPEQLPPHMVARELRQVRYIAVASPAYLQGLPKPPGHPLELGRQHGVACITLGYGDFQSRLQWLHGQDRSPAPAVTEVAVHAPLSMDSSTGIINLALQHQGIGLVADFAAQAVLHSGALIQVLPDWQLTGNYAPRTAYALYMPSRHLPLKVRALIDHLVEAGRRQRF</sequence>
<dbReference type="InterPro" id="IPR005119">
    <property type="entry name" value="LysR_subst-bd"/>
</dbReference>
<dbReference type="AlphaFoldDB" id="A0A076PRI4"/>
<dbReference type="Gene3D" id="3.40.190.290">
    <property type="match status" value="1"/>
</dbReference>
<evidence type="ECO:0000259" key="5">
    <source>
        <dbReference type="PROSITE" id="PS50931"/>
    </source>
</evidence>
<proteinExistence type="inferred from homology"/>
<dbReference type="SUPFAM" id="SSF46785">
    <property type="entry name" value="Winged helix' DNA-binding domain"/>
    <property type="match status" value="1"/>
</dbReference>
<name>A0A076PRI4_COMTE</name>
<evidence type="ECO:0000256" key="1">
    <source>
        <dbReference type="ARBA" id="ARBA00009437"/>
    </source>
</evidence>
<dbReference type="InterPro" id="IPR058163">
    <property type="entry name" value="LysR-type_TF_proteobact-type"/>
</dbReference>
<dbReference type="RefSeq" id="WP_043374407.1">
    <property type="nucleotide sequence ID" value="NZ_CP006704.1"/>
</dbReference>
<dbReference type="Proteomes" id="UP000028782">
    <property type="component" value="Chromosome"/>
</dbReference>
<dbReference type="HOGENOM" id="CLU_039613_16_2_4"/>
<keyword evidence="4" id="KW-0804">Transcription</keyword>
<organism evidence="6 7">
    <name type="scientific">Comamonas testosteroni TK102</name>
    <dbReference type="NCBI Taxonomy" id="1392005"/>
    <lineage>
        <taxon>Bacteria</taxon>
        <taxon>Pseudomonadati</taxon>
        <taxon>Pseudomonadota</taxon>
        <taxon>Betaproteobacteria</taxon>
        <taxon>Burkholderiales</taxon>
        <taxon>Comamonadaceae</taxon>
        <taxon>Comamonas</taxon>
    </lineage>
</organism>
<dbReference type="PROSITE" id="PS50931">
    <property type="entry name" value="HTH_LYSR"/>
    <property type="match status" value="1"/>
</dbReference>
<dbReference type="SUPFAM" id="SSF53850">
    <property type="entry name" value="Periplasmic binding protein-like II"/>
    <property type="match status" value="1"/>
</dbReference>
<dbReference type="EMBL" id="CP006704">
    <property type="protein sequence ID" value="AIJ48318.1"/>
    <property type="molecule type" value="Genomic_DNA"/>
</dbReference>
<keyword evidence="3" id="KW-0238">DNA-binding</keyword>
<dbReference type="GO" id="GO:0003700">
    <property type="term" value="F:DNA-binding transcription factor activity"/>
    <property type="evidence" value="ECO:0007669"/>
    <property type="project" value="InterPro"/>
</dbReference>
<keyword evidence="2" id="KW-0805">Transcription regulation</keyword>
<dbReference type="InterPro" id="IPR000847">
    <property type="entry name" value="LysR_HTH_N"/>
</dbReference>
<dbReference type="Gene3D" id="1.10.10.10">
    <property type="entry name" value="Winged helix-like DNA-binding domain superfamily/Winged helix DNA-binding domain"/>
    <property type="match status" value="1"/>
</dbReference>
<protein>
    <submittedName>
        <fullName evidence="6">LysR family transcriptional regulator</fullName>
    </submittedName>
</protein>
<dbReference type="Pfam" id="PF03466">
    <property type="entry name" value="LysR_substrate"/>
    <property type="match status" value="1"/>
</dbReference>
<comment type="similarity">
    <text evidence="1">Belongs to the LysR transcriptional regulatory family.</text>
</comment>
<dbReference type="Pfam" id="PF00126">
    <property type="entry name" value="HTH_1"/>
    <property type="match status" value="1"/>
</dbReference>
<dbReference type="PANTHER" id="PTHR30537:SF5">
    <property type="entry name" value="HTH-TYPE TRANSCRIPTIONAL ACTIVATOR TTDR-RELATED"/>
    <property type="match status" value="1"/>
</dbReference>
<accession>A0A076PRI4</accession>
<evidence type="ECO:0000313" key="6">
    <source>
        <dbReference type="EMBL" id="AIJ48318.1"/>
    </source>
</evidence>
<dbReference type="KEGG" id="ctes:O987_21125"/>
<dbReference type="InterPro" id="IPR036390">
    <property type="entry name" value="WH_DNA-bd_sf"/>
</dbReference>
<evidence type="ECO:0000256" key="2">
    <source>
        <dbReference type="ARBA" id="ARBA00023015"/>
    </source>
</evidence>
<dbReference type="GO" id="GO:0006351">
    <property type="term" value="P:DNA-templated transcription"/>
    <property type="evidence" value="ECO:0007669"/>
    <property type="project" value="TreeGrafter"/>
</dbReference>
<evidence type="ECO:0000256" key="3">
    <source>
        <dbReference type="ARBA" id="ARBA00023125"/>
    </source>
</evidence>
<feature type="domain" description="HTH lysR-type" evidence="5">
    <location>
        <begin position="13"/>
        <end position="63"/>
    </location>
</feature>
<dbReference type="InterPro" id="IPR036388">
    <property type="entry name" value="WH-like_DNA-bd_sf"/>
</dbReference>
<dbReference type="GO" id="GO:0043565">
    <property type="term" value="F:sequence-specific DNA binding"/>
    <property type="evidence" value="ECO:0007669"/>
    <property type="project" value="TreeGrafter"/>
</dbReference>
<dbReference type="CDD" id="cd08422">
    <property type="entry name" value="PBP2_CrgA_like"/>
    <property type="match status" value="1"/>
</dbReference>
<gene>
    <name evidence="6" type="ORF">O987_21125</name>
</gene>
<evidence type="ECO:0000256" key="4">
    <source>
        <dbReference type="ARBA" id="ARBA00023163"/>
    </source>
</evidence>
<reference evidence="6 7" key="1">
    <citation type="journal article" date="2014" name="Genome Announc.">
        <title>Complete Genome Sequence of Polychlorinated Biphenyl Degrader Comamonas testosteroni TK102 (NBRC 109938).</title>
        <authorList>
            <person name="Fukuda K."/>
            <person name="Hosoyama A."/>
            <person name="Tsuchikane K."/>
            <person name="Ohji S."/>
            <person name="Yamazoe A."/>
            <person name="Fujita N."/>
            <person name="Shintani M."/>
            <person name="Kimbara K."/>
        </authorList>
    </citation>
    <scope>NUCLEOTIDE SEQUENCE [LARGE SCALE GENOMIC DNA]</scope>
    <source>
        <strain evidence="6">TK102</strain>
    </source>
</reference>
<evidence type="ECO:0000313" key="7">
    <source>
        <dbReference type="Proteomes" id="UP000028782"/>
    </source>
</evidence>
<dbReference type="FunFam" id="1.10.10.10:FF:000001">
    <property type="entry name" value="LysR family transcriptional regulator"/>
    <property type="match status" value="1"/>
</dbReference>